<gene>
    <name evidence="9" type="ORF">SAMN06297229_0221</name>
</gene>
<evidence type="ECO:0000256" key="6">
    <source>
        <dbReference type="RuleBase" id="RU000716"/>
    </source>
</evidence>
<dbReference type="PANTHER" id="PTHR43133:SF62">
    <property type="entry name" value="RNA POLYMERASE SIGMA FACTOR SIGZ"/>
    <property type="match status" value="1"/>
</dbReference>
<dbReference type="InterPro" id="IPR013249">
    <property type="entry name" value="RNA_pol_sigma70_r4_t2"/>
</dbReference>
<accession>A0A1Y6E9F7</accession>
<dbReference type="Proteomes" id="UP000194450">
    <property type="component" value="Unassembled WGS sequence"/>
</dbReference>
<keyword evidence="5 6" id="KW-0804">Transcription</keyword>
<evidence type="ECO:0000313" key="9">
    <source>
        <dbReference type="EMBL" id="SMQ59139.1"/>
    </source>
</evidence>
<feature type="domain" description="RNA polymerase sigma-70 region 2" evidence="7">
    <location>
        <begin position="7"/>
        <end position="74"/>
    </location>
</feature>
<dbReference type="InterPro" id="IPR007627">
    <property type="entry name" value="RNA_pol_sigma70_r2"/>
</dbReference>
<dbReference type="Pfam" id="PF08281">
    <property type="entry name" value="Sigma70_r4_2"/>
    <property type="match status" value="1"/>
</dbReference>
<dbReference type="Gene3D" id="1.10.1740.10">
    <property type="match status" value="1"/>
</dbReference>
<name>A0A1Y6E9F7_9GAMM</name>
<keyword evidence="10" id="KW-1185">Reference proteome</keyword>
<dbReference type="InterPro" id="IPR013324">
    <property type="entry name" value="RNA_pol_sigma_r3/r4-like"/>
</dbReference>
<proteinExistence type="inferred from homology"/>
<dbReference type="GO" id="GO:0016987">
    <property type="term" value="F:sigma factor activity"/>
    <property type="evidence" value="ECO:0007669"/>
    <property type="project" value="UniProtKB-KW"/>
</dbReference>
<evidence type="ECO:0000256" key="2">
    <source>
        <dbReference type="ARBA" id="ARBA00023015"/>
    </source>
</evidence>
<evidence type="ECO:0000256" key="1">
    <source>
        <dbReference type="ARBA" id="ARBA00010641"/>
    </source>
</evidence>
<keyword evidence="4 6" id="KW-0238">DNA-binding</keyword>
<comment type="similarity">
    <text evidence="1 6">Belongs to the sigma-70 factor family. ECF subfamily.</text>
</comment>
<dbReference type="PANTHER" id="PTHR43133">
    <property type="entry name" value="RNA POLYMERASE ECF-TYPE SIGMA FACTO"/>
    <property type="match status" value="1"/>
</dbReference>
<evidence type="ECO:0000256" key="3">
    <source>
        <dbReference type="ARBA" id="ARBA00023082"/>
    </source>
</evidence>
<reference evidence="10" key="1">
    <citation type="submission" date="2017-04" db="EMBL/GenBank/DDBJ databases">
        <authorList>
            <person name="Varghese N."/>
            <person name="Submissions S."/>
        </authorList>
    </citation>
    <scope>NUCLEOTIDE SEQUENCE [LARGE SCALE GENOMIC DNA]</scope>
</reference>
<dbReference type="InterPro" id="IPR000838">
    <property type="entry name" value="RNA_pol_sigma70_ECF_CS"/>
</dbReference>
<evidence type="ECO:0000313" key="10">
    <source>
        <dbReference type="Proteomes" id="UP000194450"/>
    </source>
</evidence>
<dbReference type="NCBIfam" id="TIGR02937">
    <property type="entry name" value="sigma70-ECF"/>
    <property type="match status" value="1"/>
</dbReference>
<evidence type="ECO:0000256" key="5">
    <source>
        <dbReference type="ARBA" id="ARBA00023163"/>
    </source>
</evidence>
<dbReference type="InterPro" id="IPR014284">
    <property type="entry name" value="RNA_pol_sigma-70_dom"/>
</dbReference>
<dbReference type="Gene3D" id="1.10.10.10">
    <property type="entry name" value="Winged helix-like DNA-binding domain superfamily/Winged helix DNA-binding domain"/>
    <property type="match status" value="1"/>
</dbReference>
<protein>
    <recommendedName>
        <fullName evidence="6">RNA polymerase sigma factor</fullName>
    </recommendedName>
</protein>
<dbReference type="PROSITE" id="PS01063">
    <property type="entry name" value="SIGMA70_ECF"/>
    <property type="match status" value="1"/>
</dbReference>
<dbReference type="AlphaFoldDB" id="A0A1Y6E9F7"/>
<evidence type="ECO:0000256" key="4">
    <source>
        <dbReference type="ARBA" id="ARBA00023125"/>
    </source>
</evidence>
<dbReference type="RefSeq" id="WP_086433419.1">
    <property type="nucleotide sequence ID" value="NZ_FXWH01000001.1"/>
</dbReference>
<dbReference type="InterPro" id="IPR036388">
    <property type="entry name" value="WH-like_DNA-bd_sf"/>
</dbReference>
<dbReference type="GO" id="GO:0003677">
    <property type="term" value="F:DNA binding"/>
    <property type="evidence" value="ECO:0007669"/>
    <property type="project" value="UniProtKB-KW"/>
</dbReference>
<dbReference type="Pfam" id="PF04542">
    <property type="entry name" value="Sigma70_r2"/>
    <property type="match status" value="1"/>
</dbReference>
<evidence type="ECO:0000259" key="7">
    <source>
        <dbReference type="Pfam" id="PF04542"/>
    </source>
</evidence>
<sequence>MRIEEKLWQDHSQALLAYLIAKTKNADLAQEILQDTLVKAYEARDTLKDLGKFKSWLFTIASNKLNDSYRYQSRFETFDEVIHDQAFDEPLEREGNISQCLASLAHNLPDIYRDAVILSDLERQKQKDVAEHLQLSLPATKSRVQRGRKLLKDAIFSCCPLTFNAAGTPVACQSAGCNAH</sequence>
<dbReference type="InterPro" id="IPR039425">
    <property type="entry name" value="RNA_pol_sigma-70-like"/>
</dbReference>
<organism evidence="9 10">
    <name type="scientific">Pseudidiomarina planktonica</name>
    <dbReference type="NCBI Taxonomy" id="1323738"/>
    <lineage>
        <taxon>Bacteria</taxon>
        <taxon>Pseudomonadati</taxon>
        <taxon>Pseudomonadota</taxon>
        <taxon>Gammaproteobacteria</taxon>
        <taxon>Alteromonadales</taxon>
        <taxon>Idiomarinaceae</taxon>
        <taxon>Pseudidiomarina</taxon>
    </lineage>
</organism>
<dbReference type="SUPFAM" id="SSF88659">
    <property type="entry name" value="Sigma3 and sigma4 domains of RNA polymerase sigma factors"/>
    <property type="match status" value="1"/>
</dbReference>
<dbReference type="GO" id="GO:0006352">
    <property type="term" value="P:DNA-templated transcription initiation"/>
    <property type="evidence" value="ECO:0007669"/>
    <property type="project" value="InterPro"/>
</dbReference>
<dbReference type="InterPro" id="IPR013325">
    <property type="entry name" value="RNA_pol_sigma_r2"/>
</dbReference>
<evidence type="ECO:0000259" key="8">
    <source>
        <dbReference type="Pfam" id="PF08281"/>
    </source>
</evidence>
<feature type="domain" description="RNA polymerase sigma factor 70 region 4 type 2" evidence="8">
    <location>
        <begin position="99"/>
        <end position="151"/>
    </location>
</feature>
<keyword evidence="2 6" id="KW-0805">Transcription regulation</keyword>
<dbReference type="EMBL" id="FXWH01000001">
    <property type="protein sequence ID" value="SMQ59139.1"/>
    <property type="molecule type" value="Genomic_DNA"/>
</dbReference>
<dbReference type="OrthoDB" id="9782108at2"/>
<keyword evidence="3 6" id="KW-0731">Sigma factor</keyword>
<dbReference type="SUPFAM" id="SSF88946">
    <property type="entry name" value="Sigma2 domain of RNA polymerase sigma factors"/>
    <property type="match status" value="1"/>
</dbReference>